<dbReference type="HAMAP" id="MF_04003">
    <property type="entry name" value="PPV_L2"/>
    <property type="match status" value="1"/>
</dbReference>
<keyword evidence="12 15" id="KW-0238">DNA-binding</keyword>
<evidence type="ECO:0000256" key="8">
    <source>
        <dbReference type="ARBA" id="ARBA00022921"/>
    </source>
</evidence>
<dbReference type="GO" id="GO:0042025">
    <property type="term" value="C:host cell nucleus"/>
    <property type="evidence" value="ECO:0007669"/>
    <property type="project" value="UniProtKB-SubCell"/>
</dbReference>
<dbReference type="GO" id="GO:0075521">
    <property type="term" value="P:microtubule-dependent intracellular transport of viral material towards nucleus"/>
    <property type="evidence" value="ECO:0007669"/>
    <property type="project" value="UniProtKB-UniRule"/>
</dbReference>
<keyword evidence="11 15" id="KW-1176">Cytoplasmic inwards viral transport</keyword>
<dbReference type="GO" id="GO:0046718">
    <property type="term" value="P:symbiont entry into host cell"/>
    <property type="evidence" value="ECO:0007669"/>
    <property type="project" value="UniProtKB-KW"/>
</dbReference>
<evidence type="ECO:0000256" key="12">
    <source>
        <dbReference type="ARBA" id="ARBA00023125"/>
    </source>
</evidence>
<keyword evidence="1 15" id="KW-1163">Viral penetration into host nucleus</keyword>
<dbReference type="GO" id="GO:0003677">
    <property type="term" value="F:DNA binding"/>
    <property type="evidence" value="ECO:0007669"/>
    <property type="project" value="UniProtKB-UniRule"/>
</dbReference>
<evidence type="ECO:0000256" key="13">
    <source>
        <dbReference type="ARBA" id="ARBA00023157"/>
    </source>
</evidence>
<keyword evidence="2 15" id="KW-0597">Phosphoprotein</keyword>
<dbReference type="EMBL" id="KU519393">
    <property type="protein sequence ID" value="ANZ90248.1"/>
    <property type="molecule type" value="Genomic_DNA"/>
</dbReference>
<dbReference type="RefSeq" id="YP_009272597.1">
    <property type="nucleotide sequence ID" value="NC_030798.1"/>
</dbReference>
<keyword evidence="3 15" id="KW-0167">Capsid protein</keyword>
<organism evidence="16 17">
    <name type="scientific">Bos taurus papillomavirus 18</name>
    <dbReference type="NCBI Taxonomy" id="1887216"/>
    <lineage>
        <taxon>Viruses</taxon>
        <taxon>Monodnaviria</taxon>
        <taxon>Shotokuvirae</taxon>
        <taxon>Cossaviricota</taxon>
        <taxon>Papovaviricetes</taxon>
        <taxon>Zurhausenvirales</taxon>
        <taxon>Papillomaviridae</taxon>
        <taxon>Firstpapillomavirinae</taxon>
        <taxon>Dyokappapapillomavirus</taxon>
        <taxon>Dyokappapapillomavirus 4</taxon>
    </lineage>
</organism>
<keyword evidence="17" id="KW-1185">Reference proteome</keyword>
<dbReference type="OrthoDB" id="8047at10239"/>
<comment type="subunit">
    <text evidence="15">Interacts with major capsid protein L1. Interacts with E2; this interaction inhibits E2 transcriptional activity but not the DNA replication function E2. Interacts with host HSPA8; this interaction is required for L2 nuclear translocation. Interacts with host importins KPNB2 and KPNB3. Forms a complex with importin alpha2-beta1 heterodimers via interaction with the importin alpha2 adapter. Interacts with host DYNLT1; this interaction is essential for virus intracellular transport during entry. Interacts (via C-terminus) with host retromer subunits VPS35 AND VPS29.</text>
</comment>
<keyword evidence="13" id="KW-1015">Disulfide bond</keyword>
<proteinExistence type="inferred from homology"/>
<evidence type="ECO:0000256" key="5">
    <source>
        <dbReference type="ARBA" id="ARBA00022581"/>
    </source>
</evidence>
<keyword evidence="6" id="KW-1040">Host Golgi apparatus</keyword>
<dbReference type="GO" id="GO:0019028">
    <property type="term" value="C:viral capsid"/>
    <property type="evidence" value="ECO:0007669"/>
    <property type="project" value="UniProtKB-UniRule"/>
</dbReference>
<evidence type="ECO:0000256" key="9">
    <source>
        <dbReference type="ARBA" id="ARBA00022952"/>
    </source>
</evidence>
<reference evidence="16 17" key="1">
    <citation type="submission" date="2016-01" db="EMBL/GenBank/DDBJ databases">
        <title>How many papillomavirus species can be undetected in fibropapillomas?</title>
        <authorList>
            <person name="Daudt C."/>
            <person name="Chaves da Silva F.R."/>
            <person name="Streck A.F."/>
            <person name="Weber M.N."/>
            <person name="Cibulski S.P."/>
            <person name="Canal C.W."/>
        </authorList>
    </citation>
    <scope>NUCLEOTIDE SEQUENCE [LARGE SCALE GENOMIC DNA]</scope>
</reference>
<dbReference type="Pfam" id="PF00513">
    <property type="entry name" value="Late_protein_L2"/>
    <property type="match status" value="1"/>
</dbReference>
<evidence type="ECO:0000313" key="16">
    <source>
        <dbReference type="EMBL" id="ANZ90248.1"/>
    </source>
</evidence>
<dbReference type="InterPro" id="IPR000784">
    <property type="entry name" value="Late_L2"/>
</dbReference>
<evidence type="ECO:0000256" key="1">
    <source>
        <dbReference type="ARBA" id="ARBA00022524"/>
    </source>
</evidence>
<evidence type="ECO:0000256" key="7">
    <source>
        <dbReference type="ARBA" id="ARBA00022844"/>
    </source>
</evidence>
<dbReference type="GO" id="GO:0075732">
    <property type="term" value="P:viral penetration into host nucleus"/>
    <property type="evidence" value="ECO:0007669"/>
    <property type="project" value="UniProtKB-KW"/>
</dbReference>
<keyword evidence="8 15" id="KW-0426">Late protein</keyword>
<evidence type="ECO:0000256" key="15">
    <source>
        <dbReference type="HAMAP-Rule" id="MF_04003"/>
    </source>
</evidence>
<keyword evidence="7 15" id="KW-0946">Virion</keyword>
<keyword evidence="10" id="KW-1039">Host endosome</keyword>
<evidence type="ECO:0000256" key="4">
    <source>
        <dbReference type="ARBA" id="ARBA00022562"/>
    </source>
</evidence>
<evidence type="ECO:0000256" key="2">
    <source>
        <dbReference type="ARBA" id="ARBA00022553"/>
    </source>
</evidence>
<sequence length="527" mass="57236">MATNKRSRVKRASVSDLAKTCATGDCPEDVYNKVTGNTLADKILRFLSPFLYFGGLSIGTGAGGGGRFGYRPIGGTSGGGRPTVTVRPVVPVETIAPEIEVGGTIDSSGVIDAAGPSVIELTPINGDPTVIDVAPDTAINETGPPILEVTPEVRVTVSGRETETVVQNPTFTPDPSTINTSHNENIVFEPNTNAVYVGSTAETSEEIELSVFSRGDTFSDSFATEVEETSFDASTPLVRQAEGRPINRFGRYFQQVPVSEPEFLSRPASMVTFGNAAYDPDATAIFEDDLRDLEDIAAAPYTDFSDLKTLSRPYYSRGGRTGRLIVSRVGTKSTIHTRSGLSIGASVHYYTELSTINEPTVAEQPPFEISDFVGSTSADEAFINSQGTEEFELISLRDPSVETLDETSEYSETALLDHIEEIGENLRLIIQSDEREQTIISVPSFNESVAENAVSIVVDYPNSTSESPATNYPMEYPTDTISPSQPATPGLTPLIPSSLQPTNYFDYWQLFEPSLWRSRKRKRNVYY</sequence>
<evidence type="ECO:0000256" key="3">
    <source>
        <dbReference type="ARBA" id="ARBA00022561"/>
    </source>
</evidence>
<comment type="similarity">
    <text evidence="15">Belongs to the papillomaviridae L2 protein family.</text>
</comment>
<dbReference type="Proteomes" id="UP000146474">
    <property type="component" value="Genome"/>
</dbReference>
<evidence type="ECO:0000256" key="6">
    <source>
        <dbReference type="ARBA" id="ARBA00022812"/>
    </source>
</evidence>
<keyword evidence="14 15" id="KW-1160">Virus entry into host cell</keyword>
<keyword evidence="9 15" id="KW-1177">Microtubular inwards viral transport</keyword>
<gene>
    <name evidence="15 16" type="primary">L2</name>
</gene>
<dbReference type="KEGG" id="vg:28544393"/>
<comment type="PTM">
    <text evidence="15">Highly phosphorylated.</text>
</comment>
<comment type="subcellular location">
    <subcellularLocation>
        <location evidence="15">Virion</location>
    </subcellularLocation>
    <subcellularLocation>
        <location evidence="15">Host nucleus</location>
    </subcellularLocation>
</comment>
<dbReference type="GeneID" id="28544393"/>
<evidence type="ECO:0000256" key="11">
    <source>
        <dbReference type="ARBA" id="ARBA00023120"/>
    </source>
</evidence>
<keyword evidence="5 15" id="KW-0945">Host-virus interaction</keyword>
<comment type="function">
    <text evidence="15">Minor protein of the capsid that localizes along the inner surface of the virion, within the central cavities beneath the L1 pentamers. Plays a role in capsid stabilization through interaction with the major capsid protein L1. Once the virion enters the host cell, L2 escorts the genomic DNA into the nucleus by promoting escape from the endosomal compartments and traffic through the host Golgi network. Mechanistically, the C-terminus of L2 possesses a cell-penetrating peptide that protudes from the host endosome, interacts with host cytoplasmic retromer cargo and thereby mediates the capsid delivery to the host trans-Golgi network. Plays a role through its interaction with host dynein in the intracellular microtubule-dependent transport of viral capsid toward the nucleus. Mediates the viral genome import into the nucleus through binding to host importins. Once within the nucleus, L2 localizes viral genomes to host PML bodies in order to activate early gene expression for establishment of infection. Later on, promotes late gene expression by interacting with the viral E2 protein and by inhibiting its transcriptional activation functions. During virion assembly, encapsidates the genome by direct interaction with the viral DNA.</text>
</comment>
<dbReference type="GO" id="GO:0043657">
    <property type="term" value="C:host cell"/>
    <property type="evidence" value="ECO:0007669"/>
    <property type="project" value="GOC"/>
</dbReference>
<accession>A0A1B2K2B2</accession>
<keyword evidence="4 15" id="KW-1048">Host nucleus</keyword>
<dbReference type="GO" id="GO:0005198">
    <property type="term" value="F:structural molecule activity"/>
    <property type="evidence" value="ECO:0007669"/>
    <property type="project" value="UniProtKB-UniRule"/>
</dbReference>
<comment type="caution">
    <text evidence="15">Lacks conserved residue(s) required for the propagation of feature annotation.</text>
</comment>
<evidence type="ECO:0000313" key="17">
    <source>
        <dbReference type="Proteomes" id="UP000146474"/>
    </source>
</evidence>
<protein>
    <recommendedName>
        <fullName evidence="15">Minor capsid protein L2</fullName>
    </recommendedName>
</protein>
<evidence type="ECO:0000256" key="10">
    <source>
        <dbReference type="ARBA" id="ARBA00023046"/>
    </source>
</evidence>
<evidence type="ECO:0000256" key="14">
    <source>
        <dbReference type="ARBA" id="ARBA00023296"/>
    </source>
</evidence>
<name>A0A1B2K2B2_9PAPI</name>